<evidence type="ECO:0000313" key="5">
    <source>
        <dbReference type="Proteomes" id="UP000663829"/>
    </source>
</evidence>
<name>A0A814P491_9BILA</name>
<dbReference type="GO" id="GO:0003682">
    <property type="term" value="F:chromatin binding"/>
    <property type="evidence" value="ECO:0007669"/>
    <property type="project" value="InterPro"/>
</dbReference>
<evidence type="ECO:0000259" key="2">
    <source>
        <dbReference type="PROSITE" id="PS51038"/>
    </source>
</evidence>
<dbReference type="EMBL" id="CAJNOQ010005506">
    <property type="protein sequence ID" value="CAF1101021.1"/>
    <property type="molecule type" value="Genomic_DNA"/>
</dbReference>
<organism evidence="3 5">
    <name type="scientific">Didymodactylos carnosus</name>
    <dbReference type="NCBI Taxonomy" id="1234261"/>
    <lineage>
        <taxon>Eukaryota</taxon>
        <taxon>Metazoa</taxon>
        <taxon>Spiralia</taxon>
        <taxon>Gnathifera</taxon>
        <taxon>Rotifera</taxon>
        <taxon>Eurotatoria</taxon>
        <taxon>Bdelloidea</taxon>
        <taxon>Philodinida</taxon>
        <taxon>Philodinidae</taxon>
        <taxon>Didymodactylos</taxon>
    </lineage>
</organism>
<dbReference type="OrthoDB" id="6426227at2759"/>
<evidence type="ECO:0000313" key="4">
    <source>
        <dbReference type="EMBL" id="CAF3865914.1"/>
    </source>
</evidence>
<dbReference type="InterPro" id="IPR048924">
    <property type="entry name" value="BAHCC1-like_Tudor"/>
</dbReference>
<dbReference type="InterPro" id="IPR052429">
    <property type="entry name" value="BAH_domain_protein"/>
</dbReference>
<dbReference type="Gene3D" id="2.30.30.490">
    <property type="match status" value="1"/>
</dbReference>
<dbReference type="PROSITE" id="PS51038">
    <property type="entry name" value="BAH"/>
    <property type="match status" value="1"/>
</dbReference>
<dbReference type="PANTHER" id="PTHR12505:SF24">
    <property type="entry name" value="PROTEIN WINGED EYE"/>
    <property type="match status" value="1"/>
</dbReference>
<evidence type="ECO:0000313" key="3">
    <source>
        <dbReference type="EMBL" id="CAF1101021.1"/>
    </source>
</evidence>
<gene>
    <name evidence="3" type="ORF">GPM918_LOCUS18746</name>
    <name evidence="4" type="ORF">SRO942_LOCUS18743</name>
</gene>
<dbReference type="InterPro" id="IPR043151">
    <property type="entry name" value="BAH_sf"/>
</dbReference>
<comment type="caution">
    <text evidence="3">The sequence shown here is derived from an EMBL/GenBank/DDBJ whole genome shotgun (WGS) entry which is preliminary data.</text>
</comment>
<proteinExistence type="predicted"/>
<dbReference type="SMART" id="SM00439">
    <property type="entry name" value="BAH"/>
    <property type="match status" value="1"/>
</dbReference>
<keyword evidence="5" id="KW-1185">Reference proteome</keyword>
<dbReference type="Pfam" id="PF01426">
    <property type="entry name" value="BAH"/>
    <property type="match status" value="1"/>
</dbReference>
<dbReference type="EMBL" id="CAJOBC010005506">
    <property type="protein sequence ID" value="CAF3865914.1"/>
    <property type="molecule type" value="Genomic_DNA"/>
</dbReference>
<feature type="domain" description="BAH" evidence="2">
    <location>
        <begin position="876"/>
        <end position="993"/>
    </location>
</feature>
<feature type="region of interest" description="Disordered" evidence="1">
    <location>
        <begin position="792"/>
        <end position="827"/>
    </location>
</feature>
<protein>
    <recommendedName>
        <fullName evidence="2">BAH domain-containing protein</fullName>
    </recommendedName>
</protein>
<sequence length="1022" mass="117158">MSIPFSWLTSFAISSPHVATALNRIRIEDWSNTTRTYPYDYLNELPVYSMMSLPTLSSPSQLLGHSLNCSSPIIISQVLTPTSIITDSSEEPLDLSTKSTSLKNKILFNNYSNDMDYYKEEETFKLSPHSGILDTDSLTQNGSKLSPTPTKVSKINQPFTKVKYELLTDNSLLTSSPPSKSQSFDIHHIIPKADDNILPKSQGLLALETSTSFSLPIIKNRCYSQIHEQSKPYKKRRSVIEDEKCYNCNPEIQTKIKSEYTTDFSVKQILSPIKLRELPRYCKTEPTEHFNLLISPITLKKLEDNTYKFVNEPHQRRSFRSKIFSNRNLHKTLRYPKRYKHLKITKKTNQISADLLYLVCFELFEKFIKTKSINNLDFSINDHQRFNSLPEEDGLLRLAEIACQLDGRQQLFSSISSKITDELNNTELIKNVINNEKQFQKVFDQYCSCIQYLRRQRYTRICRKRISSIRCGSYKSINVLPRQKRHGLIQLYYSPHSLLQSDEKSIPMGYPLLSATMNFVLLNKRRNSIHNNCLLEKFEIEPTVSDIKKNTSIQLLDNIENIFNLQTSCSDVETHQSEQLIESDKCLPDVIVDKDETINNEEINSIERLVPTDPIEDGLKVLIANNGLMYEAVVNRMSNVEDMFLLRVLHERTSIAYVLSLVELCQIACKNSLPTKDDIKIGRRVCCYWSSCLKGLHPGIINRLPSEPNGMIAVLFDDNDFGLLKLEEIRLLPNNFQIKGNDLSIYSISSSQISSLYTVKRSIKKPSSCSHHSDKSIETDFLPSSQSLCRQRSTKSHSSGTSNQKSVLNNISVPPSTTNDNNTDLISTSSTSMEIPLKITTTNPGSWSFVEETRCRTITVRRVKQTLYRSISRGDELVTIGDCVIFNGRKKNLSYIGKVLKFYQTRNEDIVKVSWYYSPQETSMGLIDQDLPGALYESNHTDVNLIHTIHRRATIYSYSDFIKRTSFGRLCNENEFYLVGHYDPITQGLERYVLNDMTLHNDDIYDDGILPSKKCTESTVRK</sequence>
<dbReference type="InterPro" id="IPR001025">
    <property type="entry name" value="BAH_dom"/>
</dbReference>
<dbReference type="AlphaFoldDB" id="A0A814P491"/>
<dbReference type="Pfam" id="PF21744">
    <property type="entry name" value="BAHCC1-like_Tudor"/>
    <property type="match status" value="1"/>
</dbReference>
<dbReference type="Proteomes" id="UP000681722">
    <property type="component" value="Unassembled WGS sequence"/>
</dbReference>
<dbReference type="PANTHER" id="PTHR12505">
    <property type="entry name" value="PHD FINGER TRANSCRIPTION FACTOR"/>
    <property type="match status" value="1"/>
</dbReference>
<dbReference type="Proteomes" id="UP000663829">
    <property type="component" value="Unassembled WGS sequence"/>
</dbReference>
<evidence type="ECO:0000256" key="1">
    <source>
        <dbReference type="SAM" id="MobiDB-lite"/>
    </source>
</evidence>
<accession>A0A814P491</accession>
<reference evidence="3" key="1">
    <citation type="submission" date="2021-02" db="EMBL/GenBank/DDBJ databases">
        <authorList>
            <person name="Nowell W R."/>
        </authorList>
    </citation>
    <scope>NUCLEOTIDE SEQUENCE</scope>
</reference>